<dbReference type="PROSITE" id="PS00122">
    <property type="entry name" value="CARBOXYLESTERASE_B_1"/>
    <property type="match status" value="1"/>
</dbReference>
<keyword evidence="4" id="KW-0732">Signal</keyword>
<dbReference type="RefSeq" id="XP_041690563.1">
    <property type="nucleotide sequence ID" value="XM_041825153.1"/>
</dbReference>
<evidence type="ECO:0000256" key="4">
    <source>
        <dbReference type="RuleBase" id="RU361235"/>
    </source>
</evidence>
<evidence type="ECO:0000313" key="6">
    <source>
        <dbReference type="EMBL" id="CVL07575.1"/>
    </source>
</evidence>
<comment type="caution">
    <text evidence="6">The sequence shown here is derived from an EMBL/GenBank/DDBJ whole genome shotgun (WGS) entry which is preliminary data.</text>
</comment>
<feature type="active site" description="Acyl-ester intermediate" evidence="3">
    <location>
        <position position="221"/>
    </location>
</feature>
<evidence type="ECO:0000259" key="5">
    <source>
        <dbReference type="Pfam" id="PF00135"/>
    </source>
</evidence>
<dbReference type="GeneID" id="65093702"/>
<dbReference type="InterPro" id="IPR002018">
    <property type="entry name" value="CarbesteraseB"/>
</dbReference>
<dbReference type="VEuPathDB" id="FungiDB:FMAN_14455"/>
<organism evidence="6 7">
    <name type="scientific">Fusarium mangiferae</name>
    <name type="common">Mango malformation disease fungus</name>
    <dbReference type="NCBI Taxonomy" id="192010"/>
    <lineage>
        <taxon>Eukaryota</taxon>
        <taxon>Fungi</taxon>
        <taxon>Dikarya</taxon>
        <taxon>Ascomycota</taxon>
        <taxon>Pezizomycotina</taxon>
        <taxon>Sordariomycetes</taxon>
        <taxon>Hypocreomycetidae</taxon>
        <taxon>Hypocreales</taxon>
        <taxon>Nectriaceae</taxon>
        <taxon>Fusarium</taxon>
        <taxon>Fusarium fujikuroi species complex</taxon>
    </lineage>
</organism>
<proteinExistence type="inferred from homology"/>
<keyword evidence="7" id="KW-1185">Reference proteome</keyword>
<dbReference type="EMBL" id="FCQH01000020">
    <property type="protein sequence ID" value="CVL07575.1"/>
    <property type="molecule type" value="Genomic_DNA"/>
</dbReference>
<protein>
    <recommendedName>
        <fullName evidence="4">Carboxylic ester hydrolase</fullName>
        <ecNumber evidence="4">3.1.1.-</ecNumber>
    </recommendedName>
</protein>
<dbReference type="AlphaFoldDB" id="A0A1L7UHQ5"/>
<dbReference type="PANTHER" id="PTHR11559">
    <property type="entry name" value="CARBOXYLESTERASE"/>
    <property type="match status" value="1"/>
</dbReference>
<reference evidence="7" key="1">
    <citation type="journal article" date="2016" name="Genome Biol. Evol.">
        <title>Comparative 'omics' of the Fusarium fujikuroi species complex highlights differences in genetic potential and metabolite synthesis.</title>
        <authorList>
            <person name="Niehaus E.-M."/>
            <person name="Muensterkoetter M."/>
            <person name="Proctor R.H."/>
            <person name="Brown D.W."/>
            <person name="Sharon A."/>
            <person name="Idan Y."/>
            <person name="Oren-Young L."/>
            <person name="Sieber C.M."/>
            <person name="Novak O."/>
            <person name="Pencik A."/>
            <person name="Tarkowska D."/>
            <person name="Hromadova K."/>
            <person name="Freeman S."/>
            <person name="Maymon M."/>
            <person name="Elazar M."/>
            <person name="Youssef S.A."/>
            <person name="El-Shabrawy E.S.M."/>
            <person name="Shalaby A.B.A."/>
            <person name="Houterman P."/>
            <person name="Brock N.L."/>
            <person name="Burkhardt I."/>
            <person name="Tsavkelova E.A."/>
            <person name="Dickschat J.S."/>
            <person name="Galuszka P."/>
            <person name="Gueldener U."/>
            <person name="Tudzynski B."/>
        </authorList>
    </citation>
    <scope>NUCLEOTIDE SEQUENCE [LARGE SCALE GENOMIC DNA]</scope>
    <source>
        <strain evidence="7">MRC7560</strain>
    </source>
</reference>
<evidence type="ECO:0000256" key="2">
    <source>
        <dbReference type="ARBA" id="ARBA00022801"/>
    </source>
</evidence>
<comment type="similarity">
    <text evidence="1 4">Belongs to the type-B carboxylesterase/lipase family.</text>
</comment>
<feature type="active site" description="Charge relay system" evidence="3">
    <location>
        <position position="444"/>
    </location>
</feature>
<accession>A0A1L7UHQ5</accession>
<feature type="active site" description="Charge relay system" evidence="3">
    <location>
        <position position="338"/>
    </location>
</feature>
<evidence type="ECO:0000256" key="1">
    <source>
        <dbReference type="ARBA" id="ARBA00005964"/>
    </source>
</evidence>
<dbReference type="InterPro" id="IPR029058">
    <property type="entry name" value="AB_hydrolase_fold"/>
</dbReference>
<gene>
    <name evidence="6" type="ORF">FMAN_14455</name>
</gene>
<evidence type="ECO:0000256" key="3">
    <source>
        <dbReference type="PIRSR" id="PIRSR600997-1"/>
    </source>
</evidence>
<dbReference type="Pfam" id="PF00135">
    <property type="entry name" value="COesterase"/>
    <property type="match status" value="1"/>
</dbReference>
<keyword evidence="2 4" id="KW-0378">Hydrolase</keyword>
<dbReference type="InterPro" id="IPR019826">
    <property type="entry name" value="Carboxylesterase_B_AS"/>
</dbReference>
<dbReference type="GO" id="GO:0004104">
    <property type="term" value="F:cholinesterase activity"/>
    <property type="evidence" value="ECO:0007669"/>
    <property type="project" value="InterPro"/>
</dbReference>
<dbReference type="InterPro" id="IPR050309">
    <property type="entry name" value="Type-B_Carboxylest/Lipase"/>
</dbReference>
<feature type="signal peptide" evidence="4">
    <location>
        <begin position="1"/>
        <end position="19"/>
    </location>
</feature>
<dbReference type="InterPro" id="IPR000997">
    <property type="entry name" value="Cholinesterase"/>
</dbReference>
<feature type="chain" id="PRO_5011830856" description="Carboxylic ester hydrolase" evidence="4">
    <location>
        <begin position="20"/>
        <end position="541"/>
    </location>
</feature>
<dbReference type="Proteomes" id="UP000184255">
    <property type="component" value="Unassembled WGS sequence"/>
</dbReference>
<dbReference type="EC" id="3.1.1.-" evidence="4"/>
<evidence type="ECO:0000313" key="7">
    <source>
        <dbReference type="Proteomes" id="UP000184255"/>
    </source>
</evidence>
<feature type="domain" description="Carboxylesterase type B" evidence="5">
    <location>
        <begin position="34"/>
        <end position="495"/>
    </location>
</feature>
<dbReference type="PRINTS" id="PR00878">
    <property type="entry name" value="CHOLNESTRASE"/>
</dbReference>
<sequence>MWFSRYILLPVWLVSHSLALPQQNVPSLDSLGATPSVSLKQGTIIGTATVVEAGSPTVDKFLGVPFADLPLKRFAPPEPVKQSSKTIQAREWGPKCIENTEPGPLVDTSEESENCLFLNVYVPGTTTRNKAVMFWIYGGNLQFGNAGQPNYDGAFFAAYQDVIVVSANYRTNVFGFSNSPELPSNHRNAGFLDQRLALEWVQQNIRAFGGDPEKVTIFGESSGASSVDRLLTAPPSPLPYRAAILQSGQASVSVASPADGLKSWRSLVKHLACDGSSSELDCVRKVDASKIKSLVKEEALVFTPANDGVTQLATPQIIRRSSGHAAPVPMLIGSNGLEASLFLQPFFKELYESKSADAAYEFSARMLGDQVAGFIRDQVVRTTSKGAVALFLALSQLASDILYKCASAVSQNPTWRYLFNGTFPNTQAPLILPEYGLNSVGAFHSSEIPIVFGTYKEFEKYAPSTQDQIALSKYMMKAWADFAKDPHQGPGWTRMTGSLGDNTACLGCDKNPGGMKFISTAFLDLNCLLINPFYLAKQPLF</sequence>
<dbReference type="SUPFAM" id="SSF53474">
    <property type="entry name" value="alpha/beta-Hydrolases"/>
    <property type="match status" value="1"/>
</dbReference>
<name>A0A1L7UHQ5_FUSMA</name>
<dbReference type="Gene3D" id="3.40.50.1820">
    <property type="entry name" value="alpha/beta hydrolase"/>
    <property type="match status" value="1"/>
</dbReference>
<dbReference type="ESTHER" id="fusma-a0a1l7uhq5">
    <property type="family name" value="Fungal_carboxylesterase_lipase"/>
</dbReference>